<proteinExistence type="predicted"/>
<comment type="caution">
    <text evidence="3">The sequence shown here is derived from an EMBL/GenBank/DDBJ whole genome shotgun (WGS) entry which is preliminary data.</text>
</comment>
<reference evidence="3" key="1">
    <citation type="submission" date="2023-06" db="EMBL/GenBank/DDBJ databases">
        <title>Genome-scale phylogeny and comparative genomics of the fungal order Sordariales.</title>
        <authorList>
            <consortium name="Lawrence Berkeley National Laboratory"/>
            <person name="Hensen N."/>
            <person name="Bonometti L."/>
            <person name="Westerberg I."/>
            <person name="Brannstrom I.O."/>
            <person name="Guillou S."/>
            <person name="Cros-Aarteil S."/>
            <person name="Calhoun S."/>
            <person name="Haridas S."/>
            <person name="Kuo A."/>
            <person name="Mondo S."/>
            <person name="Pangilinan J."/>
            <person name="Riley R."/>
            <person name="Labutti K."/>
            <person name="Andreopoulos B."/>
            <person name="Lipzen A."/>
            <person name="Chen C."/>
            <person name="Yanf M."/>
            <person name="Daum C."/>
            <person name="Ng V."/>
            <person name="Clum A."/>
            <person name="Steindorff A."/>
            <person name="Ohm R."/>
            <person name="Martin F."/>
            <person name="Silar P."/>
            <person name="Natvig D."/>
            <person name="Lalanne C."/>
            <person name="Gautier V."/>
            <person name="Ament-Velasquez S.L."/>
            <person name="Kruys A."/>
            <person name="Hutchinson M.I."/>
            <person name="Powell A.J."/>
            <person name="Barry K."/>
            <person name="Miller A.N."/>
            <person name="Grigoriev I.V."/>
            <person name="Debuchy R."/>
            <person name="Gladieux P."/>
            <person name="Thoren M.H."/>
            <person name="Johannesson H."/>
        </authorList>
    </citation>
    <scope>NUCLEOTIDE SEQUENCE</scope>
    <source>
        <strain evidence="3">SMH4607-1</strain>
    </source>
</reference>
<gene>
    <name evidence="3" type="ORF">B0H67DRAFT_676119</name>
</gene>
<evidence type="ECO:0000256" key="1">
    <source>
        <dbReference type="SAM" id="MobiDB-lite"/>
    </source>
</evidence>
<dbReference type="InterPro" id="IPR052895">
    <property type="entry name" value="HetReg/Transcr_Mod"/>
</dbReference>
<feature type="domain" description="Heterokaryon incompatibility" evidence="2">
    <location>
        <begin position="50"/>
        <end position="208"/>
    </location>
</feature>
<name>A0AA40DIQ6_9PEZI</name>
<dbReference type="Pfam" id="PF06985">
    <property type="entry name" value="HET"/>
    <property type="match status" value="1"/>
</dbReference>
<feature type="compositionally biased region" description="Basic and acidic residues" evidence="1">
    <location>
        <begin position="462"/>
        <end position="471"/>
    </location>
</feature>
<dbReference type="PANTHER" id="PTHR24148:SF64">
    <property type="entry name" value="HETEROKARYON INCOMPATIBILITY DOMAIN-CONTAINING PROTEIN"/>
    <property type="match status" value="1"/>
</dbReference>
<feature type="region of interest" description="Disordered" evidence="1">
    <location>
        <begin position="433"/>
        <end position="471"/>
    </location>
</feature>
<dbReference type="InterPro" id="IPR010730">
    <property type="entry name" value="HET"/>
</dbReference>
<dbReference type="EMBL" id="JAUKUA010000008">
    <property type="protein sequence ID" value="KAK0702831.1"/>
    <property type="molecule type" value="Genomic_DNA"/>
</dbReference>
<dbReference type="Proteomes" id="UP001172102">
    <property type="component" value="Unassembled WGS sequence"/>
</dbReference>
<sequence length="471" mass="53769">MARYQYTALGDGEIRVLRLLPGDPSSPQLEVEILSRELSDTAPQQDLADFDALSYCWNPKDKVGHSTTPNELKVINNGTVSPITASLHSFLRRLRLPDTDHLLWADAVCINQEDEREKGRQIKVMPRIYSTARAVIVDLGEDSDGTGFEAIDLLDAYWRKCVGLERVELPLEEDSKAIILPPNDDPRWKSVTRFFSRSWFTRIWVIQEFVLAREAIMMCGTRKIQWQRLLASCWQYRDGQITQLALSTESSSGYMVFTQVGTIRQVRRLCRTEEGRRFIRDALPANYVWVKFQRMPFLYMLHWFSICDATITKDRFFVLSFVANDLAETAGNKLNLRYEHGVDEITLAVGRFLVKRRFGEDMLPRAGLSMRRQKQHGGPHTPSWIQDFTANFYISECHPVPSADFILNRHPRPRWGAELGQLGASPQIIKIPEQVGEKSAPPEPGQVLLSTASGDDALGHSSQRDELIPRH</sequence>
<dbReference type="AlphaFoldDB" id="A0AA40DIQ6"/>
<accession>A0AA40DIQ6</accession>
<evidence type="ECO:0000313" key="3">
    <source>
        <dbReference type="EMBL" id="KAK0702831.1"/>
    </source>
</evidence>
<dbReference type="PANTHER" id="PTHR24148">
    <property type="entry name" value="ANKYRIN REPEAT DOMAIN-CONTAINING PROTEIN 39 HOMOLOG-RELATED"/>
    <property type="match status" value="1"/>
</dbReference>
<evidence type="ECO:0000259" key="2">
    <source>
        <dbReference type="Pfam" id="PF06985"/>
    </source>
</evidence>
<organism evidence="3 4">
    <name type="scientific">Lasiosphaeris hirsuta</name>
    <dbReference type="NCBI Taxonomy" id="260670"/>
    <lineage>
        <taxon>Eukaryota</taxon>
        <taxon>Fungi</taxon>
        <taxon>Dikarya</taxon>
        <taxon>Ascomycota</taxon>
        <taxon>Pezizomycotina</taxon>
        <taxon>Sordariomycetes</taxon>
        <taxon>Sordariomycetidae</taxon>
        <taxon>Sordariales</taxon>
        <taxon>Lasiosphaeriaceae</taxon>
        <taxon>Lasiosphaeris</taxon>
    </lineage>
</organism>
<evidence type="ECO:0000313" key="4">
    <source>
        <dbReference type="Proteomes" id="UP001172102"/>
    </source>
</evidence>
<protein>
    <submittedName>
        <fullName evidence="3">Heterokaryon incompatibility protein-domain-containing protein</fullName>
    </submittedName>
</protein>
<keyword evidence="4" id="KW-1185">Reference proteome</keyword>